<reference evidence="11" key="1">
    <citation type="journal article" date="2019" name="Int. J. Syst. Evol. Microbiol.">
        <title>The Global Catalogue of Microorganisms (GCM) 10K type strain sequencing project: providing services to taxonomists for standard genome sequencing and annotation.</title>
        <authorList>
            <consortium name="The Broad Institute Genomics Platform"/>
            <consortium name="The Broad Institute Genome Sequencing Center for Infectious Disease"/>
            <person name="Wu L."/>
            <person name="Ma J."/>
        </authorList>
    </citation>
    <scope>NUCLEOTIDE SEQUENCE [LARGE SCALE GENOMIC DNA]</scope>
    <source>
        <strain evidence="11">KCTC 52168</strain>
    </source>
</reference>
<evidence type="ECO:0000256" key="4">
    <source>
        <dbReference type="ARBA" id="ARBA00022723"/>
    </source>
</evidence>
<evidence type="ECO:0000256" key="5">
    <source>
        <dbReference type="ARBA" id="ARBA00022741"/>
    </source>
</evidence>
<keyword evidence="7" id="KW-0342">GTP-binding</keyword>
<evidence type="ECO:0000313" key="10">
    <source>
        <dbReference type="EMBL" id="MFC3148344.1"/>
    </source>
</evidence>
<dbReference type="Gene3D" id="3.90.1860.10">
    <property type="entry name" value="tRNA-splicing ligase RtcB"/>
    <property type="match status" value="1"/>
</dbReference>
<sequence>MQELMPQVRGWVQGLEIEPAALSQLRNISKLPILAGPMAVMPDVHMGIGATVGSVIPTKAAVIPSAVGVDIGCGMLAARTQLRAEDLPTSLAKLRAQIERDIPVGFDAHKDMPRVKSIGLEGMKLDQRRVALEDRFQKLKIREYLGRFEESRLWKQCGTLGGGNHFIEVCLDEDGSVWLMLHSGSRNIGKTIGECAINLAKDQARELQRNLPDRDLAWLDEGTPQFEAYIEAMLWAQDYAALNRDIMFVLLRAAAEKALGRPIQITFESVNCHHNFTTVEEHFGERMWITRKGAVRAQAGQFGIIPGSMGTRSYIVRGKGNPMSYCSCSHGAGRRMSRGEAKRLFDLEALKAQTEGVECRKDGGVLDEIPAAYKDIDQVMAAQAELVDVMHTLKQVLCIKG</sequence>
<name>A0ABV7H747_9BURK</name>
<dbReference type="GO" id="GO:0170057">
    <property type="term" value="F:RNA ligase (GTP) activity"/>
    <property type="evidence" value="ECO:0007669"/>
    <property type="project" value="UniProtKB-EC"/>
</dbReference>
<dbReference type="InterPro" id="IPR052915">
    <property type="entry name" value="RtcB-like"/>
</dbReference>
<dbReference type="PANTHER" id="PTHR43749">
    <property type="entry name" value="RNA-SPLICING LIGASE RTCB"/>
    <property type="match status" value="1"/>
</dbReference>
<comment type="catalytic activity">
    <reaction evidence="9">
        <text>a 3'-end 3'-phospho-ribonucleotide-RNA + a 5'-end dephospho-ribonucleoside-RNA + GTP = a ribonucleotidyl-ribonucleotide-RNA + GMP + diphosphate</text>
        <dbReference type="Rhea" id="RHEA:68076"/>
        <dbReference type="Rhea" id="RHEA-COMP:10463"/>
        <dbReference type="Rhea" id="RHEA-COMP:13936"/>
        <dbReference type="Rhea" id="RHEA-COMP:17355"/>
        <dbReference type="ChEBI" id="CHEBI:33019"/>
        <dbReference type="ChEBI" id="CHEBI:37565"/>
        <dbReference type="ChEBI" id="CHEBI:58115"/>
        <dbReference type="ChEBI" id="CHEBI:83062"/>
        <dbReference type="ChEBI" id="CHEBI:138284"/>
        <dbReference type="ChEBI" id="CHEBI:173118"/>
        <dbReference type="EC" id="6.5.1.8"/>
    </reaction>
</comment>
<keyword evidence="6" id="KW-0692">RNA repair</keyword>
<evidence type="ECO:0000256" key="7">
    <source>
        <dbReference type="ARBA" id="ARBA00023134"/>
    </source>
</evidence>
<evidence type="ECO:0000256" key="2">
    <source>
        <dbReference type="ARBA" id="ARBA00012726"/>
    </source>
</evidence>
<dbReference type="PANTHER" id="PTHR43749:SF2">
    <property type="entry name" value="RNA-SPLICING LIGASE RTCB"/>
    <property type="match status" value="1"/>
</dbReference>
<dbReference type="EC" id="6.5.1.8" evidence="2"/>
<keyword evidence="3 10" id="KW-0436">Ligase</keyword>
<dbReference type="EMBL" id="JBHRTI010000004">
    <property type="protein sequence ID" value="MFC3148344.1"/>
    <property type="molecule type" value="Genomic_DNA"/>
</dbReference>
<organism evidence="10 11">
    <name type="scientific">Piscinibacterium candidicorallinum</name>
    <dbReference type="NCBI Taxonomy" id="1793872"/>
    <lineage>
        <taxon>Bacteria</taxon>
        <taxon>Pseudomonadati</taxon>
        <taxon>Pseudomonadota</taxon>
        <taxon>Betaproteobacteria</taxon>
        <taxon>Burkholderiales</taxon>
        <taxon>Piscinibacterium</taxon>
    </lineage>
</organism>
<gene>
    <name evidence="10" type="ORF">ACFOEN_11925</name>
</gene>
<dbReference type="InterPro" id="IPR001233">
    <property type="entry name" value="RtcB"/>
</dbReference>
<comment type="cofactor">
    <cofactor evidence="1">
        <name>Mn(2+)</name>
        <dbReference type="ChEBI" id="CHEBI:29035"/>
    </cofactor>
</comment>
<comment type="caution">
    <text evidence="10">The sequence shown here is derived from an EMBL/GenBank/DDBJ whole genome shotgun (WGS) entry which is preliminary data.</text>
</comment>
<keyword evidence="8" id="KW-0464">Manganese</keyword>
<evidence type="ECO:0000256" key="1">
    <source>
        <dbReference type="ARBA" id="ARBA00001936"/>
    </source>
</evidence>
<keyword evidence="11" id="KW-1185">Reference proteome</keyword>
<dbReference type="InterPro" id="IPR036025">
    <property type="entry name" value="RtcB-like_sf"/>
</dbReference>
<evidence type="ECO:0000256" key="6">
    <source>
        <dbReference type="ARBA" id="ARBA00022800"/>
    </source>
</evidence>
<evidence type="ECO:0000256" key="8">
    <source>
        <dbReference type="ARBA" id="ARBA00023211"/>
    </source>
</evidence>
<proteinExistence type="predicted"/>
<dbReference type="Pfam" id="PF01139">
    <property type="entry name" value="RtcB"/>
    <property type="match status" value="1"/>
</dbReference>
<dbReference type="SUPFAM" id="SSF103365">
    <property type="entry name" value="Hypothetical protein PH1602"/>
    <property type="match status" value="1"/>
</dbReference>
<keyword evidence="5" id="KW-0547">Nucleotide-binding</keyword>
<dbReference type="Proteomes" id="UP001595556">
    <property type="component" value="Unassembled WGS sequence"/>
</dbReference>
<accession>A0ABV7H747</accession>
<keyword evidence="4" id="KW-0479">Metal-binding</keyword>
<protein>
    <recommendedName>
        <fullName evidence="2">3'-phosphate/5'-hydroxy nucleic acid ligase</fullName>
        <ecNumber evidence="2">6.5.1.8</ecNumber>
    </recommendedName>
</protein>
<dbReference type="RefSeq" id="WP_377304179.1">
    <property type="nucleotide sequence ID" value="NZ_CP180191.1"/>
</dbReference>
<evidence type="ECO:0000256" key="3">
    <source>
        <dbReference type="ARBA" id="ARBA00022598"/>
    </source>
</evidence>
<evidence type="ECO:0000256" key="9">
    <source>
        <dbReference type="ARBA" id="ARBA00047746"/>
    </source>
</evidence>
<evidence type="ECO:0000313" key="11">
    <source>
        <dbReference type="Proteomes" id="UP001595556"/>
    </source>
</evidence>